<feature type="transmembrane region" description="Helical" evidence="2">
    <location>
        <begin position="228"/>
        <end position="246"/>
    </location>
</feature>
<accession>A0A0D3JFR4</accession>
<dbReference type="Proteomes" id="UP000013827">
    <property type="component" value="Unassembled WGS sequence"/>
</dbReference>
<reference evidence="4" key="1">
    <citation type="journal article" date="2013" name="Nature">
        <title>Pan genome of the phytoplankton Emiliania underpins its global distribution.</title>
        <authorList>
            <person name="Read B.A."/>
            <person name="Kegel J."/>
            <person name="Klute M.J."/>
            <person name="Kuo A."/>
            <person name="Lefebvre S.C."/>
            <person name="Maumus F."/>
            <person name="Mayer C."/>
            <person name="Miller J."/>
            <person name="Monier A."/>
            <person name="Salamov A."/>
            <person name="Young J."/>
            <person name="Aguilar M."/>
            <person name="Claverie J.M."/>
            <person name="Frickenhaus S."/>
            <person name="Gonzalez K."/>
            <person name="Herman E.K."/>
            <person name="Lin Y.C."/>
            <person name="Napier J."/>
            <person name="Ogata H."/>
            <person name="Sarno A.F."/>
            <person name="Shmutz J."/>
            <person name="Schroeder D."/>
            <person name="de Vargas C."/>
            <person name="Verret F."/>
            <person name="von Dassow P."/>
            <person name="Valentin K."/>
            <person name="Van de Peer Y."/>
            <person name="Wheeler G."/>
            <person name="Dacks J.B."/>
            <person name="Delwiche C.F."/>
            <person name="Dyhrman S.T."/>
            <person name="Glockner G."/>
            <person name="John U."/>
            <person name="Richards T."/>
            <person name="Worden A.Z."/>
            <person name="Zhang X."/>
            <person name="Grigoriev I.V."/>
            <person name="Allen A.E."/>
            <person name="Bidle K."/>
            <person name="Borodovsky M."/>
            <person name="Bowler C."/>
            <person name="Brownlee C."/>
            <person name="Cock J.M."/>
            <person name="Elias M."/>
            <person name="Gladyshev V.N."/>
            <person name="Groth M."/>
            <person name="Guda C."/>
            <person name="Hadaegh A."/>
            <person name="Iglesias-Rodriguez M.D."/>
            <person name="Jenkins J."/>
            <person name="Jones B.M."/>
            <person name="Lawson T."/>
            <person name="Leese F."/>
            <person name="Lindquist E."/>
            <person name="Lobanov A."/>
            <person name="Lomsadze A."/>
            <person name="Malik S.B."/>
            <person name="Marsh M.E."/>
            <person name="Mackinder L."/>
            <person name="Mock T."/>
            <person name="Mueller-Roeber B."/>
            <person name="Pagarete A."/>
            <person name="Parker M."/>
            <person name="Probert I."/>
            <person name="Quesneville H."/>
            <person name="Raines C."/>
            <person name="Rensing S.A."/>
            <person name="Riano-Pachon D.M."/>
            <person name="Richier S."/>
            <person name="Rokitta S."/>
            <person name="Shiraiwa Y."/>
            <person name="Soanes D.M."/>
            <person name="van der Giezen M."/>
            <person name="Wahlund T.M."/>
            <person name="Williams B."/>
            <person name="Wilson W."/>
            <person name="Wolfe G."/>
            <person name="Wurch L.L."/>
        </authorList>
    </citation>
    <scope>NUCLEOTIDE SEQUENCE</scope>
</reference>
<feature type="region of interest" description="Disordered" evidence="1">
    <location>
        <begin position="287"/>
        <end position="310"/>
    </location>
</feature>
<feature type="compositionally biased region" description="Polar residues" evidence="1">
    <location>
        <begin position="179"/>
        <end position="194"/>
    </location>
</feature>
<reference evidence="3" key="2">
    <citation type="submission" date="2024-10" db="UniProtKB">
        <authorList>
            <consortium name="EnsemblProtists"/>
        </authorList>
    </citation>
    <scope>IDENTIFICATION</scope>
</reference>
<dbReference type="AlphaFoldDB" id="A0A0D3JFR4"/>
<evidence type="ECO:0000256" key="1">
    <source>
        <dbReference type="SAM" id="MobiDB-lite"/>
    </source>
</evidence>
<dbReference type="HOGENOM" id="CLU_029504_0_0_1"/>
<evidence type="ECO:0008006" key="5">
    <source>
        <dbReference type="Google" id="ProtNLM"/>
    </source>
</evidence>
<proteinExistence type="predicted"/>
<protein>
    <recommendedName>
        <fullName evidence="5">TLDc domain-containing protein</fullName>
    </recommendedName>
</protein>
<keyword evidence="2" id="KW-0812">Transmembrane</keyword>
<sequence length="434" mass="43638">MLLLAVLAAPSNAASRPRPRRGGALIDTRNRTDFFIKLPTDAPALALAASASRKPDKAAELLLHQDVLGGGGALFGACPDVATFHPTSSFPFNLSKFSGAASRAAGQTTFKPIGAAADAELASFGETTGAANAGDASLADSTVNSVGVTCGGAGAPAWCAELPQPLAELCVSEDPIEASGSTSNETSLKTATAHSKSKTGETDTKNKPVPGFTSGISSSAPGRARQRGQLWAALFLLLGACGGVLLSVRRSNSGRLVRCRTGARRGAWLLILAALLPLACAPSVHTSGSGETGSGEIGSGEVDSPPSAPSIDFQVTVGGGSWQADVSWTLTCSGALIGSGGAPYSGTLSAPPGECTLNMYDSYGDGWTDNQWEGDVEIIESTVTGCFAASGGVVYAEDSGAVSIIGSAVSGCSALQVRRVELAACSAARQQGEG</sequence>
<keyword evidence="2" id="KW-1133">Transmembrane helix</keyword>
<keyword evidence="2" id="KW-0472">Membrane</keyword>
<dbReference type="GeneID" id="17267912"/>
<feature type="region of interest" description="Disordered" evidence="1">
    <location>
        <begin position="178"/>
        <end position="222"/>
    </location>
</feature>
<keyword evidence="4" id="KW-1185">Reference proteome</keyword>
<dbReference type="RefSeq" id="XP_005774778.1">
    <property type="nucleotide sequence ID" value="XM_005774721.1"/>
</dbReference>
<dbReference type="PaxDb" id="2903-EOD22349"/>
<name>A0A0D3JFR4_EMIH1</name>
<evidence type="ECO:0000313" key="3">
    <source>
        <dbReference type="EnsemblProtists" id="EOD22349"/>
    </source>
</evidence>
<dbReference type="EnsemblProtists" id="EOD22349">
    <property type="protein sequence ID" value="EOD22349"/>
    <property type="gene ID" value="EMIHUDRAFT_240451"/>
</dbReference>
<evidence type="ECO:0000256" key="2">
    <source>
        <dbReference type="SAM" id="Phobius"/>
    </source>
</evidence>
<evidence type="ECO:0000313" key="4">
    <source>
        <dbReference type="Proteomes" id="UP000013827"/>
    </source>
</evidence>
<organism evidence="3 4">
    <name type="scientific">Emiliania huxleyi (strain CCMP1516)</name>
    <dbReference type="NCBI Taxonomy" id="280463"/>
    <lineage>
        <taxon>Eukaryota</taxon>
        <taxon>Haptista</taxon>
        <taxon>Haptophyta</taxon>
        <taxon>Prymnesiophyceae</taxon>
        <taxon>Isochrysidales</taxon>
        <taxon>Noelaerhabdaceae</taxon>
        <taxon>Emiliania</taxon>
    </lineage>
</organism>
<feature type="transmembrane region" description="Helical" evidence="2">
    <location>
        <begin position="267"/>
        <end position="284"/>
    </location>
</feature>
<dbReference type="KEGG" id="ehx:EMIHUDRAFT_240451"/>